<evidence type="ECO:0000313" key="1">
    <source>
        <dbReference type="EMBL" id="PLN75393.1"/>
    </source>
</evidence>
<protein>
    <submittedName>
        <fullName evidence="1">Uncharacterized protein</fullName>
    </submittedName>
</protein>
<keyword evidence="2" id="KW-1185">Reference proteome</keyword>
<proteinExistence type="predicted"/>
<name>A0A2J5HEV8_9EURO</name>
<evidence type="ECO:0000313" key="2">
    <source>
        <dbReference type="Proteomes" id="UP000235023"/>
    </source>
</evidence>
<gene>
    <name evidence="1" type="ORF">BDW42DRAFT_180812</name>
</gene>
<accession>A0A2J5HEV8</accession>
<feature type="non-terminal residue" evidence="1">
    <location>
        <position position="60"/>
    </location>
</feature>
<dbReference type="Proteomes" id="UP000235023">
    <property type="component" value="Unassembled WGS sequence"/>
</dbReference>
<dbReference type="EMBL" id="KZ559651">
    <property type="protein sequence ID" value="PLN75393.1"/>
    <property type="molecule type" value="Genomic_DNA"/>
</dbReference>
<dbReference type="PROSITE" id="PS51257">
    <property type="entry name" value="PROKAR_LIPOPROTEIN"/>
    <property type="match status" value="1"/>
</dbReference>
<sequence length="60" mass="6727">MRVFSFSQGVLDKSNVPLFFLSFLILCASYGCRSHHGRAVDCNNNIPNIPVRFSVGFICM</sequence>
<reference evidence="2" key="1">
    <citation type="submission" date="2017-12" db="EMBL/GenBank/DDBJ databases">
        <authorList>
            <consortium name="DOE Joint Genome Institute"/>
            <person name="Mondo S.J."/>
            <person name="Kjaerbolling I."/>
            <person name="Vesth T.C."/>
            <person name="Frisvad J.C."/>
            <person name="Nybo J.L."/>
            <person name="Theobald S."/>
            <person name="Kuo A."/>
            <person name="Bowyer P."/>
            <person name="Matsuda Y."/>
            <person name="Lyhne E.K."/>
            <person name="Kogle M.E."/>
            <person name="Clum A."/>
            <person name="Lipzen A."/>
            <person name="Salamov A."/>
            <person name="Ngan C.Y."/>
            <person name="Daum C."/>
            <person name="Chiniquy J."/>
            <person name="Barry K."/>
            <person name="LaButti K."/>
            <person name="Haridas S."/>
            <person name="Simmons B.A."/>
            <person name="Magnuson J.K."/>
            <person name="Mortensen U.H."/>
            <person name="Larsen T.O."/>
            <person name="Grigoriev I.V."/>
            <person name="Baker S.E."/>
            <person name="Andersen M.R."/>
            <person name="Nordberg H.P."/>
            <person name="Cantor M.N."/>
            <person name="Hua S.X."/>
        </authorList>
    </citation>
    <scope>NUCLEOTIDE SEQUENCE [LARGE SCALE GENOMIC DNA]</scope>
    <source>
        <strain evidence="2">IBT 19404</strain>
    </source>
</reference>
<dbReference type="AlphaFoldDB" id="A0A2J5HEV8"/>
<organism evidence="1 2">
    <name type="scientific">Aspergillus taichungensis</name>
    <dbReference type="NCBI Taxonomy" id="482145"/>
    <lineage>
        <taxon>Eukaryota</taxon>
        <taxon>Fungi</taxon>
        <taxon>Dikarya</taxon>
        <taxon>Ascomycota</taxon>
        <taxon>Pezizomycotina</taxon>
        <taxon>Eurotiomycetes</taxon>
        <taxon>Eurotiomycetidae</taxon>
        <taxon>Eurotiales</taxon>
        <taxon>Aspergillaceae</taxon>
        <taxon>Aspergillus</taxon>
        <taxon>Aspergillus subgen. Circumdati</taxon>
    </lineage>
</organism>